<dbReference type="Proteomes" id="UP001229421">
    <property type="component" value="Unassembled WGS sequence"/>
</dbReference>
<evidence type="ECO:0000313" key="2">
    <source>
        <dbReference type="EMBL" id="KAK1424480.1"/>
    </source>
</evidence>
<feature type="region of interest" description="Disordered" evidence="1">
    <location>
        <begin position="28"/>
        <end position="51"/>
    </location>
</feature>
<organism evidence="2 3">
    <name type="scientific">Tagetes erecta</name>
    <name type="common">African marigold</name>
    <dbReference type="NCBI Taxonomy" id="13708"/>
    <lineage>
        <taxon>Eukaryota</taxon>
        <taxon>Viridiplantae</taxon>
        <taxon>Streptophyta</taxon>
        <taxon>Embryophyta</taxon>
        <taxon>Tracheophyta</taxon>
        <taxon>Spermatophyta</taxon>
        <taxon>Magnoliopsida</taxon>
        <taxon>eudicotyledons</taxon>
        <taxon>Gunneridae</taxon>
        <taxon>Pentapetalae</taxon>
        <taxon>asterids</taxon>
        <taxon>campanulids</taxon>
        <taxon>Asterales</taxon>
        <taxon>Asteraceae</taxon>
        <taxon>Asteroideae</taxon>
        <taxon>Heliantheae alliance</taxon>
        <taxon>Tageteae</taxon>
        <taxon>Tagetes</taxon>
    </lineage>
</organism>
<accession>A0AAD8KRK9</accession>
<sequence>MQKYLLTVLIEDKLNMKTKELKIACETKQLKSSKKSPQTSTPSSRKTPKSLRVRYIINDSPGHIATHKKRCNSMC</sequence>
<reference evidence="2" key="1">
    <citation type="journal article" date="2023" name="bioRxiv">
        <title>Improved chromosome-level genome assembly for marigold (Tagetes erecta).</title>
        <authorList>
            <person name="Jiang F."/>
            <person name="Yuan L."/>
            <person name="Wang S."/>
            <person name="Wang H."/>
            <person name="Xu D."/>
            <person name="Wang A."/>
            <person name="Fan W."/>
        </authorList>
    </citation>
    <scope>NUCLEOTIDE SEQUENCE</scope>
    <source>
        <strain evidence="2">WSJ</strain>
        <tissue evidence="2">Leaf</tissue>
    </source>
</reference>
<comment type="caution">
    <text evidence="2">The sequence shown here is derived from an EMBL/GenBank/DDBJ whole genome shotgun (WGS) entry which is preliminary data.</text>
</comment>
<gene>
    <name evidence="2" type="ORF">QVD17_19810</name>
</gene>
<feature type="compositionally biased region" description="Low complexity" evidence="1">
    <location>
        <begin position="35"/>
        <end position="45"/>
    </location>
</feature>
<name>A0AAD8KRK9_TARER</name>
<protein>
    <submittedName>
        <fullName evidence="2">Uncharacterized protein</fullName>
    </submittedName>
</protein>
<dbReference type="AlphaFoldDB" id="A0AAD8KRK9"/>
<keyword evidence="3" id="KW-1185">Reference proteome</keyword>
<dbReference type="EMBL" id="JAUHHV010000005">
    <property type="protein sequence ID" value="KAK1424480.1"/>
    <property type="molecule type" value="Genomic_DNA"/>
</dbReference>
<evidence type="ECO:0000313" key="3">
    <source>
        <dbReference type="Proteomes" id="UP001229421"/>
    </source>
</evidence>
<proteinExistence type="predicted"/>
<evidence type="ECO:0000256" key="1">
    <source>
        <dbReference type="SAM" id="MobiDB-lite"/>
    </source>
</evidence>